<dbReference type="RefSeq" id="WP_092871402.1">
    <property type="nucleotide sequence ID" value="NZ_FOJY01000006.1"/>
</dbReference>
<name>A0A1I0XCG3_9FIRM</name>
<proteinExistence type="predicted"/>
<accession>A0A1I0XCG3</accession>
<dbReference type="EMBL" id="FOJY01000006">
    <property type="protein sequence ID" value="SFA97613.1"/>
    <property type="molecule type" value="Genomic_DNA"/>
</dbReference>
<sequence length="66" mass="7721">MNDNSLVELKKAEQLIASARKNMSFGDIIQAYSDLADALYIRRQHYSEDDYPVKEIIYLLEQCTFM</sequence>
<evidence type="ECO:0000313" key="1">
    <source>
        <dbReference type="EMBL" id="SFA97613.1"/>
    </source>
</evidence>
<organism evidence="1 2">
    <name type="scientific">Acetitomaculum ruminis DSM 5522</name>
    <dbReference type="NCBI Taxonomy" id="1120918"/>
    <lineage>
        <taxon>Bacteria</taxon>
        <taxon>Bacillati</taxon>
        <taxon>Bacillota</taxon>
        <taxon>Clostridia</taxon>
        <taxon>Lachnospirales</taxon>
        <taxon>Lachnospiraceae</taxon>
        <taxon>Acetitomaculum</taxon>
    </lineage>
</organism>
<protein>
    <submittedName>
        <fullName evidence="1">Uncharacterized protein</fullName>
    </submittedName>
</protein>
<reference evidence="1 2" key="1">
    <citation type="submission" date="2016-10" db="EMBL/GenBank/DDBJ databases">
        <authorList>
            <person name="de Groot N.N."/>
        </authorList>
    </citation>
    <scope>NUCLEOTIDE SEQUENCE [LARGE SCALE GENOMIC DNA]</scope>
    <source>
        <strain evidence="1 2">DSM 5522</strain>
    </source>
</reference>
<dbReference type="AlphaFoldDB" id="A0A1I0XCG3"/>
<evidence type="ECO:0000313" key="2">
    <source>
        <dbReference type="Proteomes" id="UP000198838"/>
    </source>
</evidence>
<dbReference type="Proteomes" id="UP000198838">
    <property type="component" value="Unassembled WGS sequence"/>
</dbReference>
<keyword evidence="2" id="KW-1185">Reference proteome</keyword>
<gene>
    <name evidence="1" type="ORF">SAMN05216249_10636</name>
</gene>